<dbReference type="Proteomes" id="UP001153269">
    <property type="component" value="Unassembled WGS sequence"/>
</dbReference>
<reference evidence="2" key="1">
    <citation type="submission" date="2020-03" db="EMBL/GenBank/DDBJ databases">
        <authorList>
            <person name="Weist P."/>
        </authorList>
    </citation>
    <scope>NUCLEOTIDE SEQUENCE</scope>
</reference>
<keyword evidence="3" id="KW-1185">Reference proteome</keyword>
<comment type="caution">
    <text evidence="2">The sequence shown here is derived from an EMBL/GenBank/DDBJ whole genome shotgun (WGS) entry which is preliminary data.</text>
</comment>
<gene>
    <name evidence="2" type="ORF">PLEPLA_LOCUS48033</name>
</gene>
<organism evidence="2 3">
    <name type="scientific">Pleuronectes platessa</name>
    <name type="common">European plaice</name>
    <dbReference type="NCBI Taxonomy" id="8262"/>
    <lineage>
        <taxon>Eukaryota</taxon>
        <taxon>Metazoa</taxon>
        <taxon>Chordata</taxon>
        <taxon>Craniata</taxon>
        <taxon>Vertebrata</taxon>
        <taxon>Euteleostomi</taxon>
        <taxon>Actinopterygii</taxon>
        <taxon>Neopterygii</taxon>
        <taxon>Teleostei</taxon>
        <taxon>Neoteleostei</taxon>
        <taxon>Acanthomorphata</taxon>
        <taxon>Carangaria</taxon>
        <taxon>Pleuronectiformes</taxon>
        <taxon>Pleuronectoidei</taxon>
        <taxon>Pleuronectidae</taxon>
        <taxon>Pleuronectes</taxon>
    </lineage>
</organism>
<feature type="compositionally biased region" description="Polar residues" evidence="1">
    <location>
        <begin position="90"/>
        <end position="111"/>
    </location>
</feature>
<dbReference type="AlphaFoldDB" id="A0A9N7W485"/>
<dbReference type="EMBL" id="CADEAL010004466">
    <property type="protein sequence ID" value="CAB1460196.1"/>
    <property type="molecule type" value="Genomic_DNA"/>
</dbReference>
<proteinExistence type="predicted"/>
<sequence>MLGCGRSILLVIFSRKQPHQVEVTGHVSIHSSRHTQPLTPTFFTTNNNNNTTTAVRSQPIRVTVPYQLLRGNQLSPTRSTSSSSSSSSSVAGSNTGPTTSPCSSPANPSGSGSDGRLVHRQRLSPPDSSGSPERPHDPPLS</sequence>
<feature type="compositionally biased region" description="Low complexity" evidence="1">
    <location>
        <begin position="41"/>
        <end position="53"/>
    </location>
</feature>
<protein>
    <submittedName>
        <fullName evidence="2">Uncharacterized protein</fullName>
    </submittedName>
</protein>
<feature type="region of interest" description="Disordered" evidence="1">
    <location>
        <begin position="31"/>
        <end position="141"/>
    </location>
</feature>
<feature type="compositionally biased region" description="Low complexity" evidence="1">
    <location>
        <begin position="79"/>
        <end position="89"/>
    </location>
</feature>
<evidence type="ECO:0000313" key="2">
    <source>
        <dbReference type="EMBL" id="CAB1460196.1"/>
    </source>
</evidence>
<evidence type="ECO:0000313" key="3">
    <source>
        <dbReference type="Proteomes" id="UP001153269"/>
    </source>
</evidence>
<evidence type="ECO:0000256" key="1">
    <source>
        <dbReference type="SAM" id="MobiDB-lite"/>
    </source>
</evidence>
<accession>A0A9N7W485</accession>
<name>A0A9N7W485_PLEPL</name>